<feature type="signal peptide" evidence="1">
    <location>
        <begin position="1"/>
        <end position="18"/>
    </location>
</feature>
<dbReference type="InterPro" id="IPR013783">
    <property type="entry name" value="Ig-like_fold"/>
</dbReference>
<dbReference type="OrthoDB" id="6626560at2759"/>
<dbReference type="Gene3D" id="2.60.40.1940">
    <property type="match status" value="1"/>
</dbReference>
<dbReference type="AlphaFoldDB" id="A0A482XD90"/>
<dbReference type="Gene3D" id="2.60.40.1930">
    <property type="match status" value="2"/>
</dbReference>
<dbReference type="Gene3D" id="2.60.40.10">
    <property type="entry name" value="Immunoglobulins"/>
    <property type="match status" value="1"/>
</dbReference>
<evidence type="ECO:0000256" key="1">
    <source>
        <dbReference type="SAM" id="SignalP"/>
    </source>
</evidence>
<evidence type="ECO:0000259" key="2">
    <source>
        <dbReference type="SMART" id="SM01359"/>
    </source>
</evidence>
<dbReference type="EMBL" id="QKKF02012754">
    <property type="protein sequence ID" value="RZF43399.1"/>
    <property type="molecule type" value="Genomic_DNA"/>
</dbReference>
<evidence type="ECO:0000313" key="4">
    <source>
        <dbReference type="Proteomes" id="UP000291343"/>
    </source>
</evidence>
<dbReference type="GO" id="GO:0004866">
    <property type="term" value="F:endopeptidase inhibitor activity"/>
    <property type="evidence" value="ECO:0007669"/>
    <property type="project" value="InterPro"/>
</dbReference>
<gene>
    <name evidence="3" type="ORF">LSTR_LSTR001660</name>
</gene>
<dbReference type="InterPro" id="IPR041555">
    <property type="entry name" value="MG3"/>
</dbReference>
<feature type="chain" id="PRO_5019765943" description="Alpha-2-macroglobulin bait region domain-containing protein" evidence="1">
    <location>
        <begin position="19"/>
        <end position="719"/>
    </location>
</feature>
<comment type="caution">
    <text evidence="3">The sequence shown here is derived from an EMBL/GenBank/DDBJ whole genome shotgun (WGS) entry which is preliminary data.</text>
</comment>
<dbReference type="Proteomes" id="UP000291343">
    <property type="component" value="Unassembled WGS sequence"/>
</dbReference>
<reference evidence="3 4" key="1">
    <citation type="journal article" date="2017" name="Gigascience">
        <title>Genome sequence of the small brown planthopper, Laodelphax striatellus.</title>
        <authorList>
            <person name="Zhu J."/>
            <person name="Jiang F."/>
            <person name="Wang X."/>
            <person name="Yang P."/>
            <person name="Bao Y."/>
            <person name="Zhao W."/>
            <person name="Wang W."/>
            <person name="Lu H."/>
            <person name="Wang Q."/>
            <person name="Cui N."/>
            <person name="Li J."/>
            <person name="Chen X."/>
            <person name="Luo L."/>
            <person name="Yu J."/>
            <person name="Kang L."/>
            <person name="Cui F."/>
        </authorList>
    </citation>
    <scope>NUCLEOTIDE SEQUENCE [LARGE SCALE GENOMIC DNA]</scope>
    <source>
        <strain evidence="3">Lst14</strain>
    </source>
</reference>
<keyword evidence="1" id="KW-0732">Signal</keyword>
<name>A0A482XD90_LAOST</name>
<dbReference type="InterPro" id="IPR050473">
    <property type="entry name" value="A2M/Complement_sys"/>
</dbReference>
<dbReference type="PANTHER" id="PTHR11412">
    <property type="entry name" value="MACROGLOBULIN / COMPLEMENT"/>
    <property type="match status" value="1"/>
</dbReference>
<dbReference type="Pfam" id="PF01835">
    <property type="entry name" value="MG2"/>
    <property type="match status" value="1"/>
</dbReference>
<dbReference type="PANTHER" id="PTHR11412:SF171">
    <property type="entry name" value="PREGNANCY ZONE PROTEIN-LIKE PROTEIN"/>
    <property type="match status" value="1"/>
</dbReference>
<feature type="domain" description="Alpha-2-macroglobulin bait region" evidence="2">
    <location>
        <begin position="470"/>
        <end position="621"/>
    </location>
</feature>
<evidence type="ECO:0000313" key="3">
    <source>
        <dbReference type="EMBL" id="RZF43399.1"/>
    </source>
</evidence>
<protein>
    <recommendedName>
        <fullName evidence="2">Alpha-2-macroglobulin bait region domain-containing protein</fullName>
    </recommendedName>
</protein>
<dbReference type="InParanoid" id="A0A482XD90"/>
<dbReference type="InterPro" id="IPR002890">
    <property type="entry name" value="MG2"/>
</dbReference>
<dbReference type="InterPro" id="IPR011625">
    <property type="entry name" value="A2M_N_BRD"/>
</dbReference>
<dbReference type="SMART" id="SM01359">
    <property type="entry name" value="A2M_N_2"/>
    <property type="match status" value="1"/>
</dbReference>
<dbReference type="SMR" id="A0A482XD90"/>
<accession>A0A482XD90</accession>
<sequence>MKLLLFQIFFFISLKVDSSLGSGFVIIAPKVFLVGSIENVCISLHNRATGSPISISLFHSATEDAITRVQSIVENPTSCIGISIPWTSEVEGRLRIQIAESGVVVTSEKRIIFSHQPLVTIISPDKPVYRPGDTVRFRILTLTHQLKVSKVQVKKVWIETPNGIVLEQWNGDSLRPEKSLIEIDFTLSEESLLGEWRIKVEYGSQFPVDERKISVKKYVLPKFEVNILQPNNILADADFISFQVCAKYIYGAIVQGEVRAEFSMIGETSHNNSSKVVMSKMLDSHSGCTNFNLSGGDLYLPDNRLQVDVVELTAIVIEKGSRMTEKASRSWKIYHTAVQLQFHCSQYFKPGLPYRGKLAAVPPDFPAVRAENLPIQICLRQEGAVQESDKLAVTVATHRVSCWNYSTDINGEIEFTLPPLLNSSSALILTAVSVEHKDKFYPGEHWNLRMVQPKAHQPLKAWFSPSQSYIDVSTVMPVACNKEYNFKAQYTVRNFSEATPTFTYMVESRGDLLQIGSYRPENELKILHKMAVGFPPARSFKLPLKITPSMSPESRVLVYYTRPDGEIVADSMIVLVDHCFPNKVSTRWSQYRLEPGSNVSLSIRAAPNSLCASNIIDSRSMGNNDAQYDLWERLRKFITEPLQDTSDYCFDGSSGNTGLTANIPPDWDLRRRKRSLLIPIVDAKTAFDNLGVIIITDLTLETKPCQNNVVNSTSENEIG</sequence>
<keyword evidence="4" id="KW-1185">Reference proteome</keyword>
<dbReference type="Pfam" id="PF17791">
    <property type="entry name" value="MG3"/>
    <property type="match status" value="1"/>
</dbReference>
<organism evidence="3 4">
    <name type="scientific">Laodelphax striatellus</name>
    <name type="common">Small brown planthopper</name>
    <name type="synonym">Delphax striatella</name>
    <dbReference type="NCBI Taxonomy" id="195883"/>
    <lineage>
        <taxon>Eukaryota</taxon>
        <taxon>Metazoa</taxon>
        <taxon>Ecdysozoa</taxon>
        <taxon>Arthropoda</taxon>
        <taxon>Hexapoda</taxon>
        <taxon>Insecta</taxon>
        <taxon>Pterygota</taxon>
        <taxon>Neoptera</taxon>
        <taxon>Paraneoptera</taxon>
        <taxon>Hemiptera</taxon>
        <taxon>Auchenorrhyncha</taxon>
        <taxon>Fulgoroidea</taxon>
        <taxon>Delphacidae</taxon>
        <taxon>Criomorphinae</taxon>
        <taxon>Laodelphax</taxon>
    </lineage>
</organism>
<dbReference type="STRING" id="195883.A0A482XD90"/>
<dbReference type="Pfam" id="PF07703">
    <property type="entry name" value="A2M_BRD"/>
    <property type="match status" value="1"/>
</dbReference>
<proteinExistence type="predicted"/>